<feature type="chain" id="PRO_5032974307" evidence="1">
    <location>
        <begin position="28"/>
        <end position="63"/>
    </location>
</feature>
<keyword evidence="3" id="KW-1185">Reference proteome</keyword>
<dbReference type="EMBL" id="JACHIA010000002">
    <property type="protein sequence ID" value="MBB6069568.1"/>
    <property type="molecule type" value="Genomic_DNA"/>
</dbReference>
<comment type="caution">
    <text evidence="2">The sequence shown here is derived from an EMBL/GenBank/DDBJ whole genome shotgun (WGS) entry which is preliminary data.</text>
</comment>
<evidence type="ECO:0000313" key="3">
    <source>
        <dbReference type="Proteomes" id="UP000582837"/>
    </source>
</evidence>
<evidence type="ECO:0000313" key="2">
    <source>
        <dbReference type="EMBL" id="MBB6069568.1"/>
    </source>
</evidence>
<dbReference type="AlphaFoldDB" id="A0A841GVA1"/>
<name>A0A841GVA1_9BACT</name>
<organism evidence="2 3">
    <name type="scientific">Longimicrobium terrae</name>
    <dbReference type="NCBI Taxonomy" id="1639882"/>
    <lineage>
        <taxon>Bacteria</taxon>
        <taxon>Pseudomonadati</taxon>
        <taxon>Gemmatimonadota</taxon>
        <taxon>Longimicrobiia</taxon>
        <taxon>Longimicrobiales</taxon>
        <taxon>Longimicrobiaceae</taxon>
        <taxon>Longimicrobium</taxon>
    </lineage>
</organism>
<dbReference type="Proteomes" id="UP000582837">
    <property type="component" value="Unassembled WGS sequence"/>
</dbReference>
<dbReference type="RefSeq" id="WP_170037334.1">
    <property type="nucleotide sequence ID" value="NZ_JABDTL010000002.1"/>
</dbReference>
<reference evidence="2 3" key="1">
    <citation type="submission" date="2020-08" db="EMBL/GenBank/DDBJ databases">
        <title>Genomic Encyclopedia of Type Strains, Phase IV (KMG-IV): sequencing the most valuable type-strain genomes for metagenomic binning, comparative biology and taxonomic classification.</title>
        <authorList>
            <person name="Goeker M."/>
        </authorList>
    </citation>
    <scope>NUCLEOTIDE SEQUENCE [LARGE SCALE GENOMIC DNA]</scope>
    <source>
        <strain evidence="2 3">DSM 29007</strain>
    </source>
</reference>
<gene>
    <name evidence="2" type="ORF">HNQ61_001183</name>
</gene>
<feature type="signal peptide" evidence="1">
    <location>
        <begin position="1"/>
        <end position="27"/>
    </location>
</feature>
<evidence type="ECO:0000256" key="1">
    <source>
        <dbReference type="SAM" id="SignalP"/>
    </source>
</evidence>
<protein>
    <submittedName>
        <fullName evidence="2">Uncharacterized protein</fullName>
    </submittedName>
</protein>
<keyword evidence="1" id="KW-0732">Signal</keyword>
<sequence length="63" mass="6524">MRIKVSRIVFAAIAVVSIGAGARAASAQEENEVKTPKEFALMVNPLTGHVYCVAAGSGCFVVS</sequence>
<proteinExistence type="predicted"/>
<accession>A0A841GVA1</accession>